<dbReference type="InterPro" id="IPR011075">
    <property type="entry name" value="TetR_C"/>
</dbReference>
<organism evidence="6 7">
    <name type="scientific">Streptomyces misionensis</name>
    <dbReference type="NCBI Taxonomy" id="67331"/>
    <lineage>
        <taxon>Bacteria</taxon>
        <taxon>Bacillati</taxon>
        <taxon>Actinomycetota</taxon>
        <taxon>Actinomycetes</taxon>
        <taxon>Kitasatosporales</taxon>
        <taxon>Streptomycetaceae</taxon>
        <taxon>Streptomyces</taxon>
    </lineage>
</organism>
<keyword evidence="1" id="KW-0805">Transcription regulation</keyword>
<dbReference type="Pfam" id="PF00440">
    <property type="entry name" value="TetR_N"/>
    <property type="match status" value="1"/>
</dbReference>
<dbReference type="EMBL" id="VOGW01000170">
    <property type="protein sequence ID" value="TWV34728.1"/>
    <property type="molecule type" value="Genomic_DNA"/>
</dbReference>
<proteinExistence type="predicted"/>
<dbReference type="Gene3D" id="1.10.10.60">
    <property type="entry name" value="Homeodomain-like"/>
    <property type="match status" value="1"/>
</dbReference>
<dbReference type="SUPFAM" id="SSF48498">
    <property type="entry name" value="Tetracyclin repressor-like, C-terminal domain"/>
    <property type="match status" value="1"/>
</dbReference>
<keyword evidence="2 4" id="KW-0238">DNA-binding</keyword>
<evidence type="ECO:0000313" key="6">
    <source>
        <dbReference type="EMBL" id="TWV34728.1"/>
    </source>
</evidence>
<dbReference type="PANTHER" id="PTHR47506:SF1">
    <property type="entry name" value="HTH-TYPE TRANSCRIPTIONAL REGULATOR YJDC"/>
    <property type="match status" value="1"/>
</dbReference>
<accession>A0A5C6IZT1</accession>
<feature type="domain" description="HTH tetR-type" evidence="5">
    <location>
        <begin position="9"/>
        <end position="69"/>
    </location>
</feature>
<comment type="caution">
    <text evidence="6">The sequence shown here is derived from an EMBL/GenBank/DDBJ whole genome shotgun (WGS) entry which is preliminary data.</text>
</comment>
<dbReference type="InterPro" id="IPR009057">
    <property type="entry name" value="Homeodomain-like_sf"/>
</dbReference>
<dbReference type="Gene3D" id="1.10.357.10">
    <property type="entry name" value="Tetracycline Repressor, domain 2"/>
    <property type="match status" value="1"/>
</dbReference>
<evidence type="ECO:0000256" key="2">
    <source>
        <dbReference type="ARBA" id="ARBA00023125"/>
    </source>
</evidence>
<evidence type="ECO:0000256" key="3">
    <source>
        <dbReference type="ARBA" id="ARBA00023163"/>
    </source>
</evidence>
<dbReference type="SUPFAM" id="SSF46689">
    <property type="entry name" value="Homeodomain-like"/>
    <property type="match status" value="1"/>
</dbReference>
<keyword evidence="7" id="KW-1185">Reference proteome</keyword>
<dbReference type="RefSeq" id="WP_146467910.1">
    <property type="nucleotide sequence ID" value="NZ_VOGW01000170.1"/>
</dbReference>
<evidence type="ECO:0000256" key="4">
    <source>
        <dbReference type="PROSITE-ProRule" id="PRU00335"/>
    </source>
</evidence>
<sequence>MSPAGRPRAFDMEGVLEAAMRLFWEQGYEATSMAQLREGTGLSSASLYGAFGSKHGLFERTLEHYLAGPGRVTDLNGDAALSPREAVATMLHGSIDMQTDTSHPRGCLVALSGTVRAQGDGDAAVRRAVAARRAVDRAGIRECVVRGVAAGELAENTDVDGFTTMIHGFLLGVSTQVCDGTPARDLHAAADAVLAAWRTP</sequence>
<dbReference type="InterPro" id="IPR023772">
    <property type="entry name" value="DNA-bd_HTH_TetR-type_CS"/>
</dbReference>
<dbReference type="PROSITE" id="PS01081">
    <property type="entry name" value="HTH_TETR_1"/>
    <property type="match status" value="1"/>
</dbReference>
<keyword evidence="3" id="KW-0804">Transcription</keyword>
<feature type="DNA-binding region" description="H-T-H motif" evidence="4">
    <location>
        <begin position="32"/>
        <end position="51"/>
    </location>
</feature>
<dbReference type="PANTHER" id="PTHR47506">
    <property type="entry name" value="TRANSCRIPTIONAL REGULATORY PROTEIN"/>
    <property type="match status" value="1"/>
</dbReference>
<dbReference type="Pfam" id="PF16925">
    <property type="entry name" value="TetR_C_13"/>
    <property type="match status" value="1"/>
</dbReference>
<reference evidence="6" key="1">
    <citation type="journal article" date="2019" name="Microbiol. Resour. Announc.">
        <title>Draft Genomic Sequences of Streptomyces misionensis and Streptomyces albidoflavus, bacteria applied for phytopathogen biocontrol.</title>
        <authorList>
            <person name="Pylro V."/>
            <person name="Dias A."/>
            <person name="Andreote F."/>
            <person name="Varani A."/>
            <person name="Andreote C."/>
            <person name="Bernardo E."/>
            <person name="Martins T."/>
        </authorList>
    </citation>
    <scope>NUCLEOTIDE SEQUENCE [LARGE SCALE GENOMIC DNA]</scope>
    <source>
        <strain evidence="6">66</strain>
    </source>
</reference>
<dbReference type="GO" id="GO:0003677">
    <property type="term" value="F:DNA binding"/>
    <property type="evidence" value="ECO:0007669"/>
    <property type="project" value="UniProtKB-UniRule"/>
</dbReference>
<evidence type="ECO:0000256" key="1">
    <source>
        <dbReference type="ARBA" id="ARBA00023015"/>
    </source>
</evidence>
<gene>
    <name evidence="6" type="ORF">FRZ03_28050</name>
</gene>
<evidence type="ECO:0000259" key="5">
    <source>
        <dbReference type="PROSITE" id="PS50977"/>
    </source>
</evidence>
<dbReference type="PRINTS" id="PR00455">
    <property type="entry name" value="HTHTETR"/>
</dbReference>
<dbReference type="Proteomes" id="UP000320481">
    <property type="component" value="Unassembled WGS sequence"/>
</dbReference>
<dbReference type="InterPro" id="IPR036271">
    <property type="entry name" value="Tet_transcr_reg_TetR-rel_C_sf"/>
</dbReference>
<dbReference type="PROSITE" id="PS50977">
    <property type="entry name" value="HTH_TETR_2"/>
    <property type="match status" value="1"/>
</dbReference>
<dbReference type="InterPro" id="IPR001647">
    <property type="entry name" value="HTH_TetR"/>
</dbReference>
<evidence type="ECO:0000313" key="7">
    <source>
        <dbReference type="Proteomes" id="UP000320481"/>
    </source>
</evidence>
<dbReference type="AlphaFoldDB" id="A0A5C6IZT1"/>
<name>A0A5C6IZT1_9ACTN</name>
<protein>
    <submittedName>
        <fullName evidence="6">TetR/AcrR family transcriptional regulator</fullName>
    </submittedName>
</protein>